<keyword evidence="4" id="KW-1185">Reference proteome</keyword>
<evidence type="ECO:0000313" key="4">
    <source>
        <dbReference type="Proteomes" id="UP000612055"/>
    </source>
</evidence>
<comment type="subcellular location">
    <subcellularLocation>
        <location evidence="1">Cytoplasm</location>
        <location evidence="1">Cytoskeleton</location>
        <location evidence="1">Cilium axoneme</location>
    </subcellularLocation>
</comment>
<evidence type="ECO:0000313" key="3">
    <source>
        <dbReference type="EMBL" id="KAG2496319.1"/>
    </source>
</evidence>
<evidence type="ECO:0000256" key="1">
    <source>
        <dbReference type="ARBA" id="ARBA00004430"/>
    </source>
</evidence>
<protein>
    <submittedName>
        <fullName evidence="3">Uncharacterized protein</fullName>
    </submittedName>
</protein>
<feature type="compositionally biased region" description="Acidic residues" evidence="2">
    <location>
        <begin position="434"/>
        <end position="450"/>
    </location>
</feature>
<dbReference type="EMBL" id="JAEHOE010000019">
    <property type="protein sequence ID" value="KAG2496319.1"/>
    <property type="molecule type" value="Genomic_DNA"/>
</dbReference>
<organism evidence="3 4">
    <name type="scientific">Edaphochlamys debaryana</name>
    <dbReference type="NCBI Taxonomy" id="47281"/>
    <lineage>
        <taxon>Eukaryota</taxon>
        <taxon>Viridiplantae</taxon>
        <taxon>Chlorophyta</taxon>
        <taxon>core chlorophytes</taxon>
        <taxon>Chlorophyceae</taxon>
        <taxon>CS clade</taxon>
        <taxon>Chlamydomonadales</taxon>
        <taxon>Chlamydomonadales incertae sedis</taxon>
        <taxon>Edaphochlamys</taxon>
    </lineage>
</organism>
<feature type="region of interest" description="Disordered" evidence="2">
    <location>
        <begin position="432"/>
        <end position="457"/>
    </location>
</feature>
<dbReference type="GO" id="GO:0005930">
    <property type="term" value="C:axoneme"/>
    <property type="evidence" value="ECO:0007669"/>
    <property type="project" value="UniProtKB-SubCell"/>
</dbReference>
<proteinExistence type="predicted"/>
<evidence type="ECO:0000256" key="2">
    <source>
        <dbReference type="SAM" id="MobiDB-lite"/>
    </source>
</evidence>
<gene>
    <name evidence="3" type="ORF">HYH03_005551</name>
</gene>
<dbReference type="Proteomes" id="UP000612055">
    <property type="component" value="Unassembled WGS sequence"/>
</dbReference>
<comment type="caution">
    <text evidence="3">The sequence shown here is derived from an EMBL/GenBank/DDBJ whole genome shotgun (WGS) entry which is preliminary data.</text>
</comment>
<dbReference type="InterPro" id="IPR032675">
    <property type="entry name" value="LRR_dom_sf"/>
</dbReference>
<accession>A0A835Y715</accession>
<dbReference type="AlphaFoldDB" id="A0A835Y715"/>
<dbReference type="OrthoDB" id="550061at2759"/>
<reference evidence="3" key="1">
    <citation type="journal article" date="2020" name="bioRxiv">
        <title>Comparative genomics of Chlamydomonas.</title>
        <authorList>
            <person name="Craig R.J."/>
            <person name="Hasan A.R."/>
            <person name="Ness R.W."/>
            <person name="Keightley P.D."/>
        </authorList>
    </citation>
    <scope>NUCLEOTIDE SEQUENCE</scope>
    <source>
        <strain evidence="3">CCAP 11/70</strain>
    </source>
</reference>
<dbReference type="Gene3D" id="3.80.10.10">
    <property type="entry name" value="Ribonuclease Inhibitor"/>
    <property type="match status" value="1"/>
</dbReference>
<name>A0A835Y715_9CHLO</name>
<sequence>MRGLDDILRELSINGADVALRSIGWDKQSLKHIRLACRTTRNFVDVSTRTLRITLTPKTPPPSLHQRPALTRWPRVEELTITVEESPQSGSIATLLALPFLGAPATALSGITSLTLSAKGPNRSAFIPPPVFSQLATALPNLRTLNLLGLGDCFSSYTPLDLSLMYCGLAGLEALDYLLLPAAALLPGIEALAGSLERLHLTTGGSAEREQLTPACVASLQQLRKLTGLTCRGSVNVEPSPSTDAAIAARGGLVGLLAQPPPALQELDWTLTWPDLNDLADMKIAWGGAGRMARVTLSYIPLDRVAALAREALMPCQASGSSKPLLVLDNPALTHLSASDLEDLRALVELYNVRFLTPLTVAPSTDQNLLEEVLRVFGRVPQLAFAGFPAELHSITFQTGYPTAQPGGQTGPHALPLPSVMIVKALEAVAENQPESDSDAEVEEGEDNDEYGPLGPKQKPVLLVSGPAAAALSQQGRRVLRKWATELRPKAAALAAGAGQAEGGGSGVLLSGVQALPPAAALLVECGEAAVAAAAVAAALKGEGLNVVLLPRKAIDVDDDLYLPLDDSSAGNHLHFGLQQVMPAVWDEAAAAGVTLSQRLEWALAVQEMVEELPYISIS</sequence>